<dbReference type="PANTHER" id="PTHR43537:SF45">
    <property type="entry name" value="GNTR FAMILY REGULATORY PROTEIN"/>
    <property type="match status" value="1"/>
</dbReference>
<organism evidence="5 6">
    <name type="scientific">Nesterenkonia sedimenti</name>
    <dbReference type="NCBI Taxonomy" id="1463632"/>
    <lineage>
        <taxon>Bacteria</taxon>
        <taxon>Bacillati</taxon>
        <taxon>Actinomycetota</taxon>
        <taxon>Actinomycetes</taxon>
        <taxon>Micrococcales</taxon>
        <taxon>Micrococcaceae</taxon>
        <taxon>Nesterenkonia</taxon>
    </lineage>
</organism>
<comment type="caution">
    <text evidence="5">The sequence shown here is derived from an EMBL/GenBank/DDBJ whole genome shotgun (WGS) entry which is preliminary data.</text>
</comment>
<dbReference type="PRINTS" id="PR00035">
    <property type="entry name" value="HTHGNTR"/>
</dbReference>
<dbReference type="InterPro" id="IPR011711">
    <property type="entry name" value="GntR_C"/>
</dbReference>
<dbReference type="SUPFAM" id="SSF48008">
    <property type="entry name" value="GntR ligand-binding domain-like"/>
    <property type="match status" value="1"/>
</dbReference>
<dbReference type="Proteomes" id="UP000523139">
    <property type="component" value="Unassembled WGS sequence"/>
</dbReference>
<dbReference type="AlphaFoldDB" id="A0A7X8YDG7"/>
<name>A0A7X8YDG7_9MICC</name>
<evidence type="ECO:0000256" key="3">
    <source>
        <dbReference type="ARBA" id="ARBA00023163"/>
    </source>
</evidence>
<dbReference type="GO" id="GO:0003700">
    <property type="term" value="F:DNA-binding transcription factor activity"/>
    <property type="evidence" value="ECO:0007669"/>
    <property type="project" value="InterPro"/>
</dbReference>
<dbReference type="InterPro" id="IPR008920">
    <property type="entry name" value="TF_FadR/GntR_C"/>
</dbReference>
<dbReference type="InterPro" id="IPR036390">
    <property type="entry name" value="WH_DNA-bd_sf"/>
</dbReference>
<sequence length="219" mass="24400">MTVSAVRPLAAQPLGARLAQQLRIEILSGKLSQDEHLVELQLAEAYGVSRGPVREAIKELERDGLVYSARQGYRVTQLTSADVEEIYAIRLMVERTAIEATLGTGQSWERLEALVEQMRAAAAQGDQDSYIRADIAFHRSFVETGGGKRLQAVWRLFEPTLTALFTINPHPVENMVAHAEEHAGICKSLQAGDDAWRGLLDAHLSRARRRFLTEHFNQA</sequence>
<dbReference type="InterPro" id="IPR036388">
    <property type="entry name" value="WH-like_DNA-bd_sf"/>
</dbReference>
<evidence type="ECO:0000256" key="1">
    <source>
        <dbReference type="ARBA" id="ARBA00023015"/>
    </source>
</evidence>
<dbReference type="PANTHER" id="PTHR43537">
    <property type="entry name" value="TRANSCRIPTIONAL REGULATOR, GNTR FAMILY"/>
    <property type="match status" value="1"/>
</dbReference>
<dbReference type="SMART" id="SM00895">
    <property type="entry name" value="FCD"/>
    <property type="match status" value="1"/>
</dbReference>
<dbReference type="Pfam" id="PF07729">
    <property type="entry name" value="FCD"/>
    <property type="match status" value="1"/>
</dbReference>
<dbReference type="Gene3D" id="1.20.120.530">
    <property type="entry name" value="GntR ligand-binding domain-like"/>
    <property type="match status" value="1"/>
</dbReference>
<evidence type="ECO:0000313" key="5">
    <source>
        <dbReference type="EMBL" id="NLS09356.1"/>
    </source>
</evidence>
<dbReference type="Pfam" id="PF00392">
    <property type="entry name" value="GntR"/>
    <property type="match status" value="1"/>
</dbReference>
<keyword evidence="2" id="KW-0238">DNA-binding</keyword>
<dbReference type="SMART" id="SM00345">
    <property type="entry name" value="HTH_GNTR"/>
    <property type="match status" value="1"/>
</dbReference>
<keyword evidence="1" id="KW-0805">Transcription regulation</keyword>
<accession>A0A7X8YDG7</accession>
<evidence type="ECO:0000256" key="2">
    <source>
        <dbReference type="ARBA" id="ARBA00023125"/>
    </source>
</evidence>
<gene>
    <name evidence="5" type="ORF">HGQ17_04905</name>
</gene>
<reference evidence="5 6" key="1">
    <citation type="submission" date="2020-04" db="EMBL/GenBank/DDBJ databases">
        <title>Nesterenkonia sp. nov., isolated from marine sediment.</title>
        <authorList>
            <person name="Zhang G."/>
        </authorList>
    </citation>
    <scope>NUCLEOTIDE SEQUENCE [LARGE SCALE GENOMIC DNA]</scope>
    <source>
        <strain evidence="5 6">MY13</strain>
    </source>
</reference>
<evidence type="ECO:0000259" key="4">
    <source>
        <dbReference type="PROSITE" id="PS50949"/>
    </source>
</evidence>
<dbReference type="SUPFAM" id="SSF46785">
    <property type="entry name" value="Winged helix' DNA-binding domain"/>
    <property type="match status" value="1"/>
</dbReference>
<dbReference type="InterPro" id="IPR000524">
    <property type="entry name" value="Tscrpt_reg_HTH_GntR"/>
</dbReference>
<dbReference type="GO" id="GO:0003677">
    <property type="term" value="F:DNA binding"/>
    <property type="evidence" value="ECO:0007669"/>
    <property type="project" value="UniProtKB-KW"/>
</dbReference>
<dbReference type="PROSITE" id="PS50949">
    <property type="entry name" value="HTH_GNTR"/>
    <property type="match status" value="1"/>
</dbReference>
<evidence type="ECO:0000313" key="6">
    <source>
        <dbReference type="Proteomes" id="UP000523139"/>
    </source>
</evidence>
<dbReference type="CDD" id="cd07377">
    <property type="entry name" value="WHTH_GntR"/>
    <property type="match status" value="1"/>
</dbReference>
<keyword evidence="3" id="KW-0804">Transcription</keyword>
<dbReference type="RefSeq" id="WP_168886857.1">
    <property type="nucleotide sequence ID" value="NZ_JABAHY010000003.1"/>
</dbReference>
<dbReference type="EMBL" id="JABAHY010000003">
    <property type="protein sequence ID" value="NLS09356.1"/>
    <property type="molecule type" value="Genomic_DNA"/>
</dbReference>
<proteinExistence type="predicted"/>
<dbReference type="Gene3D" id="1.10.10.10">
    <property type="entry name" value="Winged helix-like DNA-binding domain superfamily/Winged helix DNA-binding domain"/>
    <property type="match status" value="1"/>
</dbReference>
<feature type="domain" description="HTH gntR-type" evidence="4">
    <location>
        <begin position="12"/>
        <end position="78"/>
    </location>
</feature>
<keyword evidence="6" id="KW-1185">Reference proteome</keyword>
<protein>
    <submittedName>
        <fullName evidence="5">GntR family transcriptional regulator</fullName>
    </submittedName>
</protein>